<dbReference type="Proteomes" id="UP001195483">
    <property type="component" value="Unassembled WGS sequence"/>
</dbReference>
<keyword evidence="9 12" id="KW-0472">Membrane</keyword>
<dbReference type="FunFam" id="3.90.190.10:FF:000009">
    <property type="entry name" value="Receptor-type tyrosine-protein phosphatase beta"/>
    <property type="match status" value="1"/>
</dbReference>
<keyword evidence="18" id="KW-1185">Reference proteome</keyword>
<evidence type="ECO:0000256" key="3">
    <source>
        <dbReference type="ARBA" id="ARBA00022692"/>
    </source>
</evidence>
<dbReference type="InterPro" id="IPR003961">
    <property type="entry name" value="FN3_dom"/>
</dbReference>
<dbReference type="SMART" id="SM00181">
    <property type="entry name" value="EGF"/>
    <property type="match status" value="7"/>
</dbReference>
<evidence type="ECO:0000256" key="5">
    <source>
        <dbReference type="ARBA" id="ARBA00022737"/>
    </source>
</evidence>
<keyword evidence="10" id="KW-0325">Glycoprotein</keyword>
<dbReference type="GO" id="GO:0032502">
    <property type="term" value="P:developmental process"/>
    <property type="evidence" value="ECO:0007669"/>
    <property type="project" value="UniProtKB-ARBA"/>
</dbReference>
<dbReference type="EMBL" id="JAEAOA010000181">
    <property type="protein sequence ID" value="KAK3575854.1"/>
    <property type="molecule type" value="Genomic_DNA"/>
</dbReference>
<dbReference type="PROSITE" id="PS00383">
    <property type="entry name" value="TYR_PHOSPHATASE_1"/>
    <property type="match status" value="1"/>
</dbReference>
<accession>A0AAE0RLW7</accession>
<comment type="caution">
    <text evidence="17">The sequence shown here is derived from an EMBL/GenBank/DDBJ whole genome shotgun (WGS) entry which is preliminary data.</text>
</comment>
<dbReference type="EC" id="3.1.3.48" evidence="2"/>
<dbReference type="Gene3D" id="2.60.40.10">
    <property type="entry name" value="Immunoglobulins"/>
    <property type="match status" value="6"/>
</dbReference>
<dbReference type="PANTHER" id="PTHR46957">
    <property type="entry name" value="CYTOKINE RECEPTOR"/>
    <property type="match status" value="1"/>
</dbReference>
<dbReference type="PANTHER" id="PTHR46957:SF3">
    <property type="entry name" value="CYTOKINE RECEPTOR"/>
    <property type="match status" value="1"/>
</dbReference>
<dbReference type="GO" id="GO:0004725">
    <property type="term" value="F:protein tyrosine phosphatase activity"/>
    <property type="evidence" value="ECO:0007669"/>
    <property type="project" value="UniProtKB-EC"/>
</dbReference>
<keyword evidence="5" id="KW-0677">Repeat</keyword>
<evidence type="ECO:0000256" key="10">
    <source>
        <dbReference type="ARBA" id="ARBA00023180"/>
    </source>
</evidence>
<dbReference type="Pfam" id="PF00041">
    <property type="entry name" value="fn3"/>
    <property type="match status" value="3"/>
</dbReference>
<dbReference type="InterPro" id="IPR041201">
    <property type="entry name" value="PTPRJ_TM"/>
</dbReference>
<dbReference type="Pfam" id="PF00102">
    <property type="entry name" value="Y_phosphatase"/>
    <property type="match status" value="1"/>
</dbReference>
<organism evidence="17 18">
    <name type="scientific">Potamilus streckersoni</name>
    <dbReference type="NCBI Taxonomy" id="2493646"/>
    <lineage>
        <taxon>Eukaryota</taxon>
        <taxon>Metazoa</taxon>
        <taxon>Spiralia</taxon>
        <taxon>Lophotrochozoa</taxon>
        <taxon>Mollusca</taxon>
        <taxon>Bivalvia</taxon>
        <taxon>Autobranchia</taxon>
        <taxon>Heteroconchia</taxon>
        <taxon>Palaeoheterodonta</taxon>
        <taxon>Unionida</taxon>
        <taxon>Unionoidea</taxon>
        <taxon>Unionidae</taxon>
        <taxon>Ambleminae</taxon>
        <taxon>Lampsilini</taxon>
        <taxon>Potamilus</taxon>
    </lineage>
</organism>
<name>A0AAE0RLW7_9BIVA</name>
<evidence type="ECO:0000259" key="16">
    <source>
        <dbReference type="PROSITE" id="PS50853"/>
    </source>
</evidence>
<dbReference type="InterPro" id="IPR013783">
    <property type="entry name" value="Ig-like_fold"/>
</dbReference>
<dbReference type="PROSITE" id="PS50056">
    <property type="entry name" value="TYR_PHOSPHATASE_2"/>
    <property type="match status" value="1"/>
</dbReference>
<dbReference type="InterPro" id="IPR016130">
    <property type="entry name" value="Tyr_Pase_AS"/>
</dbReference>
<dbReference type="PRINTS" id="PR00700">
    <property type="entry name" value="PRTYPHPHTASE"/>
</dbReference>
<dbReference type="SMART" id="SM00060">
    <property type="entry name" value="FN3"/>
    <property type="match status" value="6"/>
</dbReference>
<feature type="domain" description="Fibronectin type-III" evidence="16">
    <location>
        <begin position="818"/>
        <end position="912"/>
    </location>
</feature>
<dbReference type="SUPFAM" id="SSF52799">
    <property type="entry name" value="(Phosphotyrosine protein) phosphatases II"/>
    <property type="match status" value="1"/>
</dbReference>
<evidence type="ECO:0000313" key="18">
    <source>
        <dbReference type="Proteomes" id="UP001195483"/>
    </source>
</evidence>
<protein>
    <recommendedName>
        <fullName evidence="2">protein-tyrosine-phosphatase</fullName>
        <ecNumber evidence="2">3.1.3.48</ecNumber>
    </recommendedName>
</protein>
<dbReference type="SUPFAM" id="SSF49265">
    <property type="entry name" value="Fibronectin type III"/>
    <property type="match status" value="3"/>
</dbReference>
<evidence type="ECO:0000256" key="9">
    <source>
        <dbReference type="ARBA" id="ARBA00023136"/>
    </source>
</evidence>
<keyword evidence="3 12" id="KW-0812">Transmembrane</keyword>
<dbReference type="InterPro" id="IPR003595">
    <property type="entry name" value="Tyr_Pase_cat"/>
</dbReference>
<keyword evidence="7" id="KW-0904">Protein phosphatase</keyword>
<dbReference type="SMART" id="SM00404">
    <property type="entry name" value="PTPc_motif"/>
    <property type="match status" value="1"/>
</dbReference>
<keyword evidence="8 12" id="KW-1133">Transmembrane helix</keyword>
<feature type="domain" description="Fibronectin type-III" evidence="16">
    <location>
        <begin position="601"/>
        <end position="695"/>
    </location>
</feature>
<evidence type="ECO:0000256" key="12">
    <source>
        <dbReference type="SAM" id="Phobius"/>
    </source>
</evidence>
<dbReference type="InterPro" id="IPR050713">
    <property type="entry name" value="RTP_Phos/Ushers"/>
</dbReference>
<comment type="catalytic activity">
    <reaction evidence="11">
        <text>O-phospho-L-tyrosyl-[protein] + H2O = L-tyrosyl-[protein] + phosphate</text>
        <dbReference type="Rhea" id="RHEA:10684"/>
        <dbReference type="Rhea" id="RHEA-COMP:10136"/>
        <dbReference type="Rhea" id="RHEA-COMP:20101"/>
        <dbReference type="ChEBI" id="CHEBI:15377"/>
        <dbReference type="ChEBI" id="CHEBI:43474"/>
        <dbReference type="ChEBI" id="CHEBI:46858"/>
        <dbReference type="ChEBI" id="CHEBI:61978"/>
        <dbReference type="EC" id="3.1.3.48"/>
    </reaction>
</comment>
<dbReference type="PROSITE" id="PS50055">
    <property type="entry name" value="TYR_PHOSPHATASE_PTP"/>
    <property type="match status" value="1"/>
</dbReference>
<feature type="transmembrane region" description="Helical" evidence="12">
    <location>
        <begin position="1193"/>
        <end position="1219"/>
    </location>
</feature>
<keyword evidence="6" id="KW-0378">Hydrolase</keyword>
<dbReference type="Gene3D" id="3.90.190.10">
    <property type="entry name" value="Protein tyrosine phosphatase superfamily"/>
    <property type="match status" value="1"/>
</dbReference>
<evidence type="ECO:0000256" key="13">
    <source>
        <dbReference type="SAM" id="SignalP"/>
    </source>
</evidence>
<dbReference type="InterPro" id="IPR000387">
    <property type="entry name" value="Tyr_Pase_dom"/>
</dbReference>
<dbReference type="PROSITE" id="PS50853">
    <property type="entry name" value="FN3"/>
    <property type="match status" value="3"/>
</dbReference>
<reference evidence="17" key="2">
    <citation type="journal article" date="2021" name="Genome Biol. Evol.">
        <title>Developing a high-quality reference genome for a parasitic bivalve with doubly uniparental inheritance (Bivalvia: Unionida).</title>
        <authorList>
            <person name="Smith C.H."/>
        </authorList>
    </citation>
    <scope>NUCLEOTIDE SEQUENCE</scope>
    <source>
        <strain evidence="17">CHS0354</strain>
        <tissue evidence="17">Mantle</tissue>
    </source>
</reference>
<sequence>MLRSIITEGVIPGLLLSLYLLVIYLPDVEAIVGYNCTVSCAGTNERCINGICVCAEGFYDSDGTAAGGTCNLKVGLGSNCPQLDACSDANALCNSGKCVCGSGYYDNNGVNVADGNCTAKVGLGSNCPQLDACNDANAMCNSSGKCVCGSGYYDNSGTCAAKVGLGSNCPQLDACSDANALCNSGKCVCGSGYYDNNGVNVADGNCTAKVGLGSNCPQLDACSDANALCNSGKCVCGSGYYDNNGVNVADGTCAAKVGLGSNCPQLDACSDANALCNSGKCVCGSGYYDNNGVNVADGNCTAKVDLGSNCPAVVGEQVCKDPNAACTNGKCTCGSNYYDDNGATSDGTCQLKVDLGSNCVMASSEQVCKDPNAACTNGKCTCSSNYYDDNGATSDGTCQLTTNLRVTPVVNGTITENTITIFWTPPIDRAAVSYYRVEHGPADKSTGFILQNVGNQTSAELNNLDPGKKYSITIFSVNTQTDLNERNTSVTINQTTRPGIPGALVKDMDIDASSGYITLQWKSSMGVVTGYIGSLENTTSFIYSKSFNISGITPSQTFSDLKNGTWYIFTVQAVIGYADTKTLYSDIRRQLIKTRVQVPNPPTNLICLDATDRTISLKWIEPLLPNGDIISYIIVIQRTQPSLESYNVTSQGTNAQYTVDGLTAGSFYTFQVYTRNELYTSTLYAQEMSCATRAQMAAQPEGLLINNVTSRSGTVTWKKLSSLNGTLYGYSLQILNGSSCIREVIWRCTDCQGSFPNLYSSCSDISEQNANSAALQDPQYYEAVALFPDTRYTVAVAAISGLGIGHQARQNLSTKEEAPSKPWNVMVSNEKDKSATIEWNINGSRPGQTTYNITATGISPAETRTHIVSGFLNRKYELIDLEEYWNYSVIVQAITSIGRNQSDSVTFRTLAGPAGPVNNFNVDKGLGDDMYVKARVSWILPDELKRNGLINSFYVQQRENYGNGTLFEVNTTTINRENEDTHIYFVTFDVHPESNYTFMVRAITGNLTGEVNVKNYLAPAGPPETVEKEGINVVPADKVSVRSKTSFRVEINRSFFTSSKNGAIKDQGLICCKDPTCMNDNSTITPFEQMKNMKTYTQAKESGSNKYRLPIMNTTKEQATGRRKRAIDNTYVYDVGIESCDGLSSSQYCNGPLDPGSSYRIIAFVCTSTWCTLSKSYGPFITLSVPSEQDFPVGAVVGGIIGGVVVLTTIIVIILLLRYRSNKGKRARKALDDSNDHSHMENLVKIKKQRPIKLTNFAEYVADYHKDSNLKFSEEYEDLKTLSPQHAHEAADMEENRLKNRFVNILPFDHSRVRLLPIDDVPGSDYINANYLPGFSKTREYIACQGPIPATIDDHWRLIWEQNVRVIVMLTQYKEENRVKCEPYMPLDLKDPKQYGDLVIECLTYSSMNSFEYRTLKIRLGEKERTIKHFHFLSWRDYSANVQFDTMIDFIKKVRSFMQPPDVEGPLIVHCSAGVGRTGTYITIDHVIQHIDKYGPDSTVDIFNFVLKMRENRTTMVQTEQQYIFIHDCIKEYLDRFKTYENQGFIGSEEENLYQNTEAIELYQNVNFNSTQKTEL</sequence>
<feature type="domain" description="Tyrosine-protein phosphatase" evidence="14">
    <location>
        <begin position="1272"/>
        <end position="1533"/>
    </location>
</feature>
<dbReference type="InterPro" id="IPR000242">
    <property type="entry name" value="PTP_cat"/>
</dbReference>
<evidence type="ECO:0000313" key="17">
    <source>
        <dbReference type="EMBL" id="KAK3575854.1"/>
    </source>
</evidence>
<proteinExistence type="predicted"/>
<evidence type="ECO:0000256" key="4">
    <source>
        <dbReference type="ARBA" id="ARBA00022729"/>
    </source>
</evidence>
<evidence type="ECO:0000256" key="1">
    <source>
        <dbReference type="ARBA" id="ARBA00004479"/>
    </source>
</evidence>
<evidence type="ECO:0000256" key="11">
    <source>
        <dbReference type="ARBA" id="ARBA00051722"/>
    </source>
</evidence>
<evidence type="ECO:0000259" key="14">
    <source>
        <dbReference type="PROSITE" id="PS50055"/>
    </source>
</evidence>
<feature type="signal peptide" evidence="13">
    <location>
        <begin position="1"/>
        <end position="30"/>
    </location>
</feature>
<dbReference type="Pfam" id="PF18861">
    <property type="entry name" value="PTP_tm"/>
    <property type="match status" value="1"/>
</dbReference>
<dbReference type="InterPro" id="IPR000742">
    <property type="entry name" value="EGF"/>
</dbReference>
<dbReference type="InterPro" id="IPR036116">
    <property type="entry name" value="FN3_sf"/>
</dbReference>
<evidence type="ECO:0000256" key="8">
    <source>
        <dbReference type="ARBA" id="ARBA00022989"/>
    </source>
</evidence>
<dbReference type="InterPro" id="IPR006149">
    <property type="entry name" value="EB_dom"/>
</dbReference>
<dbReference type="InterPro" id="IPR029021">
    <property type="entry name" value="Prot-tyrosine_phosphatase-like"/>
</dbReference>
<dbReference type="GO" id="GO:0016020">
    <property type="term" value="C:membrane"/>
    <property type="evidence" value="ECO:0007669"/>
    <property type="project" value="UniProtKB-SubCell"/>
</dbReference>
<evidence type="ECO:0000259" key="15">
    <source>
        <dbReference type="PROSITE" id="PS50056"/>
    </source>
</evidence>
<dbReference type="CDD" id="cd00063">
    <property type="entry name" value="FN3"/>
    <property type="match status" value="4"/>
</dbReference>
<feature type="chain" id="PRO_5042017123" description="protein-tyrosine-phosphatase" evidence="13">
    <location>
        <begin position="31"/>
        <end position="1576"/>
    </location>
</feature>
<reference evidence="17" key="1">
    <citation type="journal article" date="2021" name="Genome Biol. Evol.">
        <title>A High-Quality Reference Genome for a Parasitic Bivalve with Doubly Uniparental Inheritance (Bivalvia: Unionida).</title>
        <authorList>
            <person name="Smith C.H."/>
        </authorList>
    </citation>
    <scope>NUCLEOTIDE SEQUENCE</scope>
    <source>
        <strain evidence="17">CHS0354</strain>
    </source>
</reference>
<evidence type="ECO:0000256" key="2">
    <source>
        <dbReference type="ARBA" id="ARBA00013064"/>
    </source>
</evidence>
<evidence type="ECO:0000256" key="7">
    <source>
        <dbReference type="ARBA" id="ARBA00022912"/>
    </source>
</evidence>
<evidence type="ECO:0000256" key="6">
    <source>
        <dbReference type="ARBA" id="ARBA00022801"/>
    </source>
</evidence>
<feature type="domain" description="Tyrosine specific protein phosphatases" evidence="15">
    <location>
        <begin position="1448"/>
        <end position="1524"/>
    </location>
</feature>
<dbReference type="Pfam" id="PF01683">
    <property type="entry name" value="EB"/>
    <property type="match status" value="2"/>
</dbReference>
<comment type="subcellular location">
    <subcellularLocation>
        <location evidence="1">Membrane</location>
        <topology evidence="1">Single-pass type I membrane protein</topology>
    </subcellularLocation>
</comment>
<keyword evidence="4 13" id="KW-0732">Signal</keyword>
<reference evidence="17" key="3">
    <citation type="submission" date="2023-05" db="EMBL/GenBank/DDBJ databases">
        <authorList>
            <person name="Smith C.H."/>
        </authorList>
    </citation>
    <scope>NUCLEOTIDE SEQUENCE</scope>
    <source>
        <strain evidence="17">CHS0354</strain>
        <tissue evidence="17">Mantle</tissue>
    </source>
</reference>
<feature type="domain" description="Fibronectin type-III" evidence="16">
    <location>
        <begin position="405"/>
        <end position="499"/>
    </location>
</feature>
<dbReference type="SMART" id="SM00194">
    <property type="entry name" value="PTPc"/>
    <property type="match status" value="1"/>
</dbReference>
<gene>
    <name evidence="17" type="ORF">CHS0354_001889</name>
</gene>